<keyword evidence="3" id="KW-0645">Protease</keyword>
<keyword evidence="10 11" id="KW-1015">Disulfide bond</keyword>
<reference evidence="13" key="2">
    <citation type="submission" date="2011-06" db="UniProtKB">
        <authorList>
            <consortium name="Ensembl"/>
        </authorList>
    </citation>
    <scope>IDENTIFICATION</scope>
</reference>
<evidence type="ECO:0000256" key="11">
    <source>
        <dbReference type="PROSITE-ProRule" id="PRU00124"/>
    </source>
</evidence>
<dbReference type="GO" id="GO:0016020">
    <property type="term" value="C:membrane"/>
    <property type="evidence" value="ECO:0007669"/>
    <property type="project" value="UniProtKB-SubCell"/>
</dbReference>
<dbReference type="Ensembl" id="ENSXETT00000000106">
    <property type="protein sequence ID" value="ENSXETP00000000106"/>
    <property type="gene ID" value="ENSXETG00000027064"/>
</dbReference>
<reference evidence="13" key="1">
    <citation type="journal article" date="2010" name="Science">
        <title>The genome of the Western clawed frog Xenopus tropicalis.</title>
        <authorList>
            <person name="Hellsten U."/>
            <person name="Harland R.M."/>
            <person name="Gilchrist M.J."/>
            <person name="Hendrix D."/>
            <person name="Jurka J."/>
            <person name="Kapitonov V."/>
            <person name="Ovcharenko I."/>
            <person name="Putnam N.H."/>
            <person name="Shu S."/>
            <person name="Taher L."/>
            <person name="Blitz I.L."/>
            <person name="Blumberg B."/>
            <person name="Dichmann D.S."/>
            <person name="Dubchak I."/>
            <person name="Amaya E."/>
            <person name="Detter J.C."/>
            <person name="Fletcher R."/>
            <person name="Gerhard D.S."/>
            <person name="Goodstein D."/>
            <person name="Graves T."/>
            <person name="Grigoriev I.V."/>
            <person name="Grimwood J."/>
            <person name="Kawashima T."/>
            <person name="Lindquist E."/>
            <person name="Lucas S.M."/>
            <person name="Mead P.E."/>
            <person name="Mitros T."/>
            <person name="Ogino H."/>
            <person name="Ohta Y."/>
            <person name="Poliakov A.V."/>
            <person name="Pollet N."/>
            <person name="Robert J."/>
            <person name="Salamov A."/>
            <person name="Sater A.K."/>
            <person name="Schmutz J."/>
            <person name="Terry A."/>
            <person name="Vize P.D."/>
            <person name="Warren W.C."/>
            <person name="Wells D."/>
            <person name="Wills A."/>
            <person name="Wilson R.K."/>
            <person name="Zimmerman L.B."/>
            <person name="Zorn A.M."/>
            <person name="Grainger R."/>
            <person name="Grammer T."/>
            <person name="Khokha M.K."/>
            <person name="Richardson P.M."/>
            <person name="Rokhsar D.S."/>
        </authorList>
    </citation>
    <scope>NUCLEOTIDE SEQUENCE [LARGE SCALE GENOMIC DNA]</scope>
    <source>
        <strain evidence="13">Nigerian</strain>
    </source>
</reference>
<evidence type="ECO:0000256" key="9">
    <source>
        <dbReference type="ARBA" id="ARBA00023136"/>
    </source>
</evidence>
<evidence type="ECO:0000256" key="4">
    <source>
        <dbReference type="ARBA" id="ARBA00022692"/>
    </source>
</evidence>
<feature type="disulfide bond" evidence="11">
    <location>
        <begin position="86"/>
        <end position="101"/>
    </location>
</feature>
<dbReference type="InterPro" id="IPR036055">
    <property type="entry name" value="LDL_receptor-like_sf"/>
</dbReference>
<dbReference type="GO" id="GO:0012505">
    <property type="term" value="C:endomembrane system"/>
    <property type="evidence" value="ECO:0007669"/>
    <property type="project" value="UniProtKB-SubCell"/>
</dbReference>
<keyword evidence="8" id="KW-1133">Transmembrane helix</keyword>
<dbReference type="InterPro" id="IPR002172">
    <property type="entry name" value="LDrepeatLR_classA_rpt"/>
</dbReference>
<evidence type="ECO:0000313" key="13">
    <source>
        <dbReference type="Ensembl" id="ENSXETP00000000106"/>
    </source>
</evidence>
<proteinExistence type="predicted"/>
<dbReference type="GO" id="GO:0008236">
    <property type="term" value="F:serine-type peptidase activity"/>
    <property type="evidence" value="ECO:0007669"/>
    <property type="project" value="UniProtKB-KW"/>
</dbReference>
<feature type="domain" description="SRCR" evidence="12">
    <location>
        <begin position="107"/>
        <end position="137"/>
    </location>
</feature>
<dbReference type="InterPro" id="IPR036772">
    <property type="entry name" value="SRCR-like_dom_sf"/>
</dbReference>
<dbReference type="Pfam" id="PF15494">
    <property type="entry name" value="SRCR_2"/>
    <property type="match status" value="1"/>
</dbReference>
<dbReference type="PaxDb" id="8364-ENSXETP00000011968"/>
<dbReference type="InterPro" id="IPR050685">
    <property type="entry name" value="LDLR"/>
</dbReference>
<dbReference type="Gene3D" id="4.10.400.10">
    <property type="entry name" value="Low-density Lipoprotein Receptor"/>
    <property type="match status" value="1"/>
</dbReference>
<dbReference type="PANTHER" id="PTHR24270">
    <property type="entry name" value="LOW-DENSITY LIPOPROTEIN RECEPTOR-RELATED"/>
    <property type="match status" value="1"/>
</dbReference>
<dbReference type="FunFam" id="4.10.400.10:FF:000226">
    <property type="entry name" value="Corin, isoform B"/>
    <property type="match status" value="1"/>
</dbReference>
<dbReference type="PRINTS" id="PR00261">
    <property type="entry name" value="LDLRECEPTOR"/>
</dbReference>
<dbReference type="Bgee" id="ENSXETG00000027064">
    <property type="expression patterns" value="Expressed in neurula embryo and 2 other cell types or tissues"/>
</dbReference>
<keyword evidence="4" id="KW-0812">Transmembrane</keyword>
<evidence type="ECO:0000256" key="1">
    <source>
        <dbReference type="ARBA" id="ARBA00004167"/>
    </source>
</evidence>
<dbReference type="PROSITE" id="PS50068">
    <property type="entry name" value="LDLRA_2"/>
    <property type="match status" value="2"/>
</dbReference>
<keyword evidence="9" id="KW-0472">Membrane</keyword>
<keyword evidence="5" id="KW-0677">Repeat</keyword>
<dbReference type="GO" id="GO:0016192">
    <property type="term" value="P:vesicle-mediated transport"/>
    <property type="evidence" value="ECO:0007669"/>
    <property type="project" value="UniProtKB-ARBA"/>
</dbReference>
<dbReference type="SUPFAM" id="SSF57424">
    <property type="entry name" value="LDL receptor-like module"/>
    <property type="match status" value="2"/>
</dbReference>
<protein>
    <recommendedName>
        <fullName evidence="12">SRCR domain-containing protein</fullName>
    </recommendedName>
</protein>
<accession>F7C235</accession>
<evidence type="ECO:0000256" key="3">
    <source>
        <dbReference type="ARBA" id="ARBA00022670"/>
    </source>
</evidence>
<organism evidence="13">
    <name type="scientific">Xenopus tropicalis</name>
    <name type="common">Western clawed frog</name>
    <name type="synonym">Silurana tropicalis</name>
    <dbReference type="NCBI Taxonomy" id="8364"/>
    <lineage>
        <taxon>Eukaryota</taxon>
        <taxon>Metazoa</taxon>
        <taxon>Chordata</taxon>
        <taxon>Craniata</taxon>
        <taxon>Vertebrata</taxon>
        <taxon>Euteleostomi</taxon>
        <taxon>Amphibia</taxon>
        <taxon>Batrachia</taxon>
        <taxon>Anura</taxon>
        <taxon>Pipoidea</taxon>
        <taxon>Pipidae</taxon>
        <taxon>Xenopodinae</taxon>
        <taxon>Xenopus</taxon>
        <taxon>Silurana</taxon>
    </lineage>
</organism>
<evidence type="ECO:0000259" key="12">
    <source>
        <dbReference type="Pfam" id="PF15494"/>
    </source>
</evidence>
<dbReference type="GeneTree" id="ENSGT00940000155207"/>
<dbReference type="GO" id="GO:0006508">
    <property type="term" value="P:proteolysis"/>
    <property type="evidence" value="ECO:0007669"/>
    <property type="project" value="UniProtKB-KW"/>
</dbReference>
<dbReference type="HOGENOM" id="CLU_1212258_0_0_1"/>
<dbReference type="CDD" id="cd00112">
    <property type="entry name" value="LDLa"/>
    <property type="match status" value="2"/>
</dbReference>
<dbReference type="eggNOG" id="KOG3627">
    <property type="taxonomic scope" value="Eukaryota"/>
</dbReference>
<evidence type="ECO:0000256" key="7">
    <source>
        <dbReference type="ARBA" id="ARBA00022825"/>
    </source>
</evidence>
<evidence type="ECO:0000256" key="8">
    <source>
        <dbReference type="ARBA" id="ARBA00022989"/>
    </source>
</evidence>
<evidence type="ECO:0000256" key="2">
    <source>
        <dbReference type="ARBA" id="ARBA00004308"/>
    </source>
</evidence>
<dbReference type="InterPro" id="IPR001190">
    <property type="entry name" value="SRCR"/>
</dbReference>
<comment type="subcellular location">
    <subcellularLocation>
        <location evidence="2">Endomembrane system</location>
    </subcellularLocation>
    <subcellularLocation>
        <location evidence="1">Membrane</location>
        <topology evidence="1">Single-pass membrane protein</topology>
    </subcellularLocation>
</comment>
<evidence type="ECO:0000256" key="5">
    <source>
        <dbReference type="ARBA" id="ARBA00022737"/>
    </source>
</evidence>
<feature type="disulfide bond" evidence="11">
    <location>
        <begin position="44"/>
        <end position="59"/>
    </location>
</feature>
<keyword evidence="6" id="KW-0378">Hydrolase</keyword>
<name>F7C235_XENTR</name>
<sequence length="157" mass="16715">IPPLSSPSNCVASAWASATTTPSTPTCQMYCSYTYTCIHAYQICNGVQDCAYGDDELNCVTTPSLPAYCEKRCGSSVSCVLSSQWCDGVSQCPNGEDETSCVRLYGADSQLQVYSTLKSAWLPVCADNWTDAYGRFASGTLATTGKCLANALPFICS</sequence>
<dbReference type="SUPFAM" id="SSF56487">
    <property type="entry name" value="SRCR-like"/>
    <property type="match status" value="1"/>
</dbReference>
<evidence type="ECO:0000256" key="10">
    <source>
        <dbReference type="ARBA" id="ARBA00023157"/>
    </source>
</evidence>
<dbReference type="SMART" id="SM00192">
    <property type="entry name" value="LDLa"/>
    <property type="match status" value="2"/>
</dbReference>
<dbReference type="PROSITE" id="PS01209">
    <property type="entry name" value="LDLRA_1"/>
    <property type="match status" value="1"/>
</dbReference>
<dbReference type="InterPro" id="IPR023415">
    <property type="entry name" value="LDLR_class-A_CS"/>
</dbReference>
<comment type="caution">
    <text evidence="11">Lacks conserved residue(s) required for the propagation of feature annotation.</text>
</comment>
<dbReference type="STRING" id="8364.ENSXETP00000000106"/>
<keyword evidence="7" id="KW-0720">Serine protease</keyword>
<dbReference type="Gene3D" id="2.40.128.620">
    <property type="match status" value="1"/>
</dbReference>
<dbReference type="AlphaFoldDB" id="F7C235"/>
<evidence type="ECO:0000256" key="6">
    <source>
        <dbReference type="ARBA" id="ARBA00022801"/>
    </source>
</evidence>
<dbReference type="InParanoid" id="F7C235"/>